<accession>A0A2S7UFH2</accession>
<dbReference type="InterPro" id="IPR050583">
    <property type="entry name" value="Mycobacterial_A85_antigen"/>
</dbReference>
<dbReference type="InterPro" id="IPR029058">
    <property type="entry name" value="AB_hydrolase_fold"/>
</dbReference>
<keyword evidence="2" id="KW-1185">Reference proteome</keyword>
<dbReference type="EMBL" id="MTPW01000001">
    <property type="protein sequence ID" value="PQJ32962.1"/>
    <property type="molecule type" value="Genomic_DNA"/>
</dbReference>
<dbReference type="PANTHER" id="PTHR48098">
    <property type="entry name" value="ENTEROCHELIN ESTERASE-RELATED"/>
    <property type="match status" value="1"/>
</dbReference>
<evidence type="ECO:0000313" key="2">
    <source>
        <dbReference type="Proteomes" id="UP000239747"/>
    </source>
</evidence>
<evidence type="ECO:0000313" key="1">
    <source>
        <dbReference type="EMBL" id="PQJ32962.1"/>
    </source>
</evidence>
<proteinExistence type="predicted"/>
<dbReference type="Pfam" id="PF00756">
    <property type="entry name" value="Esterase"/>
    <property type="match status" value="1"/>
</dbReference>
<dbReference type="AlphaFoldDB" id="A0A2S7UFH2"/>
<comment type="caution">
    <text evidence="1">The sequence shown here is derived from an EMBL/GenBank/DDBJ whole genome shotgun (WGS) entry which is preliminary data.</text>
</comment>
<gene>
    <name evidence="1" type="ORF">BST92_13985</name>
</gene>
<sequence>MKLLLILCYFTSNIIIAQQVIIDSVQYNDGYRKIRLYLPDNYQKTQFPLLVMMDAQNLFDTSTSYSGEWNVDESISSFPINDQAIVIGIDHGNELRMEELTPFKNEKYGGGNAEVFLSWMMKDAIPKTILKHQLNINSDKIAIAGSSLGGLFSFYAAVQHPDFFQTAGIFSPSFWWSEKSFELIHQHSNLDNQHYFFAAGTEEGEDMLVDLKRMHDIALQKGATVTYLEEKGAQHNEAQWRATFLPFYHTWIHSL</sequence>
<dbReference type="Proteomes" id="UP000239747">
    <property type="component" value="Unassembled WGS sequence"/>
</dbReference>
<dbReference type="InterPro" id="IPR000801">
    <property type="entry name" value="Esterase-like"/>
</dbReference>
<dbReference type="PANTHER" id="PTHR48098:SF6">
    <property type="entry name" value="FERRI-BACILLIBACTIN ESTERASE BESA"/>
    <property type="match status" value="1"/>
</dbReference>
<dbReference type="Gene3D" id="3.40.50.1820">
    <property type="entry name" value="alpha/beta hydrolase"/>
    <property type="match status" value="1"/>
</dbReference>
<dbReference type="SUPFAM" id="SSF53474">
    <property type="entry name" value="alpha/beta-Hydrolases"/>
    <property type="match status" value="1"/>
</dbReference>
<reference evidence="1 2" key="1">
    <citation type="submission" date="2017-01" db="EMBL/GenBank/DDBJ databases">
        <title>Trade-off between light-utilization and light-protection in marine flavobacteria.</title>
        <authorList>
            <person name="Kumagai Y."/>
            <person name="Yoshizawa S."/>
            <person name="Kogure K."/>
            <person name="Iwasaki W."/>
        </authorList>
    </citation>
    <scope>NUCLEOTIDE SEQUENCE [LARGE SCALE GENOMIC DNA]</scope>
    <source>
        <strain evidence="1 2">KCTC 32109</strain>
    </source>
</reference>
<dbReference type="OrthoDB" id="9784036at2"/>
<evidence type="ECO:0008006" key="3">
    <source>
        <dbReference type="Google" id="ProtNLM"/>
    </source>
</evidence>
<dbReference type="RefSeq" id="WP_105072023.1">
    <property type="nucleotide sequence ID" value="NZ_MTPW01000001.1"/>
</dbReference>
<organism evidence="1 2">
    <name type="scientific">Nonlabens arenilitoris</name>
    <dbReference type="NCBI Taxonomy" id="1217969"/>
    <lineage>
        <taxon>Bacteria</taxon>
        <taxon>Pseudomonadati</taxon>
        <taxon>Bacteroidota</taxon>
        <taxon>Flavobacteriia</taxon>
        <taxon>Flavobacteriales</taxon>
        <taxon>Flavobacteriaceae</taxon>
        <taxon>Nonlabens</taxon>
    </lineage>
</organism>
<name>A0A2S7UFH2_9FLAO</name>
<protein>
    <recommendedName>
        <fullName evidence="3">Alpha-mannosidase</fullName>
    </recommendedName>
</protein>